<feature type="region of interest" description="Disordered" evidence="1">
    <location>
        <begin position="58"/>
        <end position="90"/>
    </location>
</feature>
<proteinExistence type="predicted"/>
<evidence type="ECO:0000313" key="2">
    <source>
        <dbReference type="EMBL" id="MBW0571897.1"/>
    </source>
</evidence>
<organism evidence="2 3">
    <name type="scientific">Austropuccinia psidii MF-1</name>
    <dbReference type="NCBI Taxonomy" id="1389203"/>
    <lineage>
        <taxon>Eukaryota</taxon>
        <taxon>Fungi</taxon>
        <taxon>Dikarya</taxon>
        <taxon>Basidiomycota</taxon>
        <taxon>Pucciniomycotina</taxon>
        <taxon>Pucciniomycetes</taxon>
        <taxon>Pucciniales</taxon>
        <taxon>Sphaerophragmiaceae</taxon>
        <taxon>Austropuccinia</taxon>
    </lineage>
</organism>
<dbReference type="Proteomes" id="UP000765509">
    <property type="component" value="Unassembled WGS sequence"/>
</dbReference>
<dbReference type="EMBL" id="AVOT02089049">
    <property type="protein sequence ID" value="MBW0571897.1"/>
    <property type="molecule type" value="Genomic_DNA"/>
</dbReference>
<comment type="caution">
    <text evidence="2">The sequence shown here is derived from an EMBL/GenBank/DDBJ whole genome shotgun (WGS) entry which is preliminary data.</text>
</comment>
<sequence length="191" mass="20417">MGVVAILTWNQVGANWSPLVLYGHLVMTPLLGHILPSLASLANFHPLSLVGFGPFRPPTASTARGPGQPYSPQGQVGPKPQLGPPEPILATNPLDPNLAKNPLHTKMAIEPVGPILAHVPPRTIIPAMASGNQLSQPFPQLKGNSSLSAMHPVLKVARVVHIWYYIPLCTIFAQQSNGDAFGTKSQNQRPF</sequence>
<evidence type="ECO:0000256" key="1">
    <source>
        <dbReference type="SAM" id="MobiDB-lite"/>
    </source>
</evidence>
<name>A0A9Q3PTJ3_9BASI</name>
<dbReference type="AlphaFoldDB" id="A0A9Q3PTJ3"/>
<gene>
    <name evidence="2" type="ORF">O181_111612</name>
</gene>
<keyword evidence="3" id="KW-1185">Reference proteome</keyword>
<protein>
    <submittedName>
        <fullName evidence="2">Uncharacterized protein</fullName>
    </submittedName>
</protein>
<evidence type="ECO:0000313" key="3">
    <source>
        <dbReference type="Proteomes" id="UP000765509"/>
    </source>
</evidence>
<accession>A0A9Q3PTJ3</accession>
<reference evidence="2" key="1">
    <citation type="submission" date="2021-03" db="EMBL/GenBank/DDBJ databases">
        <title>Draft genome sequence of rust myrtle Austropuccinia psidii MF-1, a brazilian biotype.</title>
        <authorList>
            <person name="Quecine M.C."/>
            <person name="Pachon D.M.R."/>
            <person name="Bonatelli M.L."/>
            <person name="Correr F.H."/>
            <person name="Franceschini L.M."/>
            <person name="Leite T.F."/>
            <person name="Margarido G.R.A."/>
            <person name="Almeida C.A."/>
            <person name="Ferrarezi J.A."/>
            <person name="Labate C.A."/>
        </authorList>
    </citation>
    <scope>NUCLEOTIDE SEQUENCE</scope>
    <source>
        <strain evidence="2">MF-1</strain>
    </source>
</reference>